<proteinExistence type="inferred from homology"/>
<dbReference type="PANTHER" id="PTHR47967">
    <property type="entry name" value="OS07G0603500 PROTEIN-RELATED"/>
    <property type="match status" value="1"/>
</dbReference>
<dbReference type="GO" id="GO:0005576">
    <property type="term" value="C:extracellular region"/>
    <property type="evidence" value="ECO:0007669"/>
    <property type="project" value="TreeGrafter"/>
</dbReference>
<name>A0AAP0QRC1_9ROSI</name>
<dbReference type="Gene3D" id="2.40.70.10">
    <property type="entry name" value="Acid Proteases"/>
    <property type="match status" value="2"/>
</dbReference>
<organism evidence="8 9">
    <name type="scientific">Citrus x changshan-huyou</name>
    <dbReference type="NCBI Taxonomy" id="2935761"/>
    <lineage>
        <taxon>Eukaryota</taxon>
        <taxon>Viridiplantae</taxon>
        <taxon>Streptophyta</taxon>
        <taxon>Embryophyta</taxon>
        <taxon>Tracheophyta</taxon>
        <taxon>Spermatophyta</taxon>
        <taxon>Magnoliopsida</taxon>
        <taxon>eudicotyledons</taxon>
        <taxon>Gunneridae</taxon>
        <taxon>Pentapetalae</taxon>
        <taxon>rosids</taxon>
        <taxon>malvids</taxon>
        <taxon>Sapindales</taxon>
        <taxon>Rutaceae</taxon>
        <taxon>Aurantioideae</taxon>
        <taxon>Citrus</taxon>
    </lineage>
</organism>
<feature type="domain" description="Peptidase A1" evidence="7">
    <location>
        <begin position="97"/>
        <end position="436"/>
    </location>
</feature>
<keyword evidence="5" id="KW-0325">Glycoprotein</keyword>
<keyword evidence="3" id="KW-0064">Aspartyl protease</keyword>
<dbReference type="InterPro" id="IPR034161">
    <property type="entry name" value="Pepsin-like_plant"/>
</dbReference>
<dbReference type="EMBL" id="JBCGBO010000004">
    <property type="protein sequence ID" value="KAK9209607.1"/>
    <property type="molecule type" value="Genomic_DNA"/>
</dbReference>
<dbReference type="Pfam" id="PF14543">
    <property type="entry name" value="TAXi_N"/>
    <property type="match status" value="1"/>
</dbReference>
<evidence type="ECO:0000256" key="4">
    <source>
        <dbReference type="ARBA" id="ARBA00022801"/>
    </source>
</evidence>
<comment type="similarity">
    <text evidence="1">Belongs to the peptidase A1 family.</text>
</comment>
<keyword evidence="6" id="KW-0732">Signal</keyword>
<keyword evidence="4" id="KW-0378">Hydrolase</keyword>
<keyword evidence="2" id="KW-0645">Protease</keyword>
<dbReference type="InterPro" id="IPR032799">
    <property type="entry name" value="TAXi_C"/>
</dbReference>
<dbReference type="SUPFAM" id="SSF50630">
    <property type="entry name" value="Acid proteases"/>
    <property type="match status" value="1"/>
</dbReference>
<sequence>MSQIHQSFLALTFFCCLALLSQSHFTASKSDGLIRLQLIPVDSLEPQNLNESQKFHGLVEKSKRRASYLKSISTLNSSVLNPSDTIPITMNTQSSLYFVNIGIGRPITQEPLLVDTASDLIWTQCQPCINCFPQTFPIYDPRQSATYGRLPCNDPSCENNREFSCVNDECVYDERYANGASTKGIASEDLFFFFPDSIPEFLVFGCSDDNQGFPFGPDNRISGILGLSMSPLSLISQIGGDINHKFSYCLVYPLASSTLTFGDVDTSGLPIQSTPFIPSQAPGSPLNYYLNLTDISVGTHRMMFPPNTFAPSQGGCVIDSGSTATFMPRAPYTQVLEQFDTYFKQFNRIRVKPAGAQLELCYVYDPNFQDYASMTFHFQGADWPVPKEYVYIFNTEEGYFCVLLLPDDSGITIIGAHHQQNVLVIYDVGNNQLQFAPVVCKGPQ</sequence>
<dbReference type="Proteomes" id="UP001428341">
    <property type="component" value="Unassembled WGS sequence"/>
</dbReference>
<dbReference type="GO" id="GO:0006508">
    <property type="term" value="P:proteolysis"/>
    <property type="evidence" value="ECO:0007669"/>
    <property type="project" value="UniProtKB-KW"/>
</dbReference>
<dbReference type="Pfam" id="PF14541">
    <property type="entry name" value="TAXi_C"/>
    <property type="match status" value="1"/>
</dbReference>
<evidence type="ECO:0000259" key="7">
    <source>
        <dbReference type="PROSITE" id="PS51767"/>
    </source>
</evidence>
<dbReference type="PROSITE" id="PS51767">
    <property type="entry name" value="PEPTIDASE_A1"/>
    <property type="match status" value="1"/>
</dbReference>
<dbReference type="PANTHER" id="PTHR47967:SF123">
    <property type="entry name" value="ASPARTIC PROTEINASE NEPENTHESIN-1-LIKE"/>
    <property type="match status" value="1"/>
</dbReference>
<protein>
    <recommendedName>
        <fullName evidence="7">Peptidase A1 domain-containing protein</fullName>
    </recommendedName>
</protein>
<dbReference type="AlphaFoldDB" id="A0AAP0QRC1"/>
<accession>A0AAP0QRC1</accession>
<comment type="caution">
    <text evidence="8">The sequence shown here is derived from an EMBL/GenBank/DDBJ whole genome shotgun (WGS) entry which is preliminary data.</text>
</comment>
<evidence type="ECO:0000313" key="8">
    <source>
        <dbReference type="EMBL" id="KAK9209607.1"/>
    </source>
</evidence>
<dbReference type="CDD" id="cd05476">
    <property type="entry name" value="pepsin_A_like_plant"/>
    <property type="match status" value="1"/>
</dbReference>
<evidence type="ECO:0000256" key="5">
    <source>
        <dbReference type="ARBA" id="ARBA00023180"/>
    </source>
</evidence>
<gene>
    <name evidence="8" type="ORF">WN944_001974</name>
</gene>
<dbReference type="InterPro" id="IPR021109">
    <property type="entry name" value="Peptidase_aspartic_dom_sf"/>
</dbReference>
<evidence type="ECO:0000256" key="3">
    <source>
        <dbReference type="ARBA" id="ARBA00022750"/>
    </source>
</evidence>
<feature type="chain" id="PRO_5042878965" description="Peptidase A1 domain-containing protein" evidence="6">
    <location>
        <begin position="24"/>
        <end position="444"/>
    </location>
</feature>
<feature type="signal peptide" evidence="6">
    <location>
        <begin position="1"/>
        <end position="23"/>
    </location>
</feature>
<keyword evidence="9" id="KW-1185">Reference proteome</keyword>
<dbReference type="InterPro" id="IPR033121">
    <property type="entry name" value="PEPTIDASE_A1"/>
</dbReference>
<evidence type="ECO:0000256" key="2">
    <source>
        <dbReference type="ARBA" id="ARBA00022670"/>
    </source>
</evidence>
<dbReference type="InterPro" id="IPR032861">
    <property type="entry name" value="TAXi_N"/>
</dbReference>
<dbReference type="InterPro" id="IPR051708">
    <property type="entry name" value="Plant_Aspart_Prot_A1"/>
</dbReference>
<evidence type="ECO:0000256" key="1">
    <source>
        <dbReference type="ARBA" id="ARBA00007447"/>
    </source>
</evidence>
<dbReference type="GO" id="GO:0004190">
    <property type="term" value="F:aspartic-type endopeptidase activity"/>
    <property type="evidence" value="ECO:0007669"/>
    <property type="project" value="UniProtKB-KW"/>
</dbReference>
<evidence type="ECO:0000256" key="6">
    <source>
        <dbReference type="SAM" id="SignalP"/>
    </source>
</evidence>
<reference evidence="8 9" key="1">
    <citation type="submission" date="2024-05" db="EMBL/GenBank/DDBJ databases">
        <title>Haplotype-resolved chromosome-level genome assembly of Huyou (Citrus changshanensis).</title>
        <authorList>
            <person name="Miao C."/>
            <person name="Chen W."/>
            <person name="Wu Y."/>
            <person name="Wang L."/>
            <person name="Zhao S."/>
            <person name="Grierson D."/>
            <person name="Xu C."/>
            <person name="Chen K."/>
        </authorList>
    </citation>
    <scope>NUCLEOTIDE SEQUENCE [LARGE SCALE GENOMIC DNA]</scope>
    <source>
        <strain evidence="8">01-14</strain>
        <tissue evidence="8">Leaf</tissue>
    </source>
</reference>
<evidence type="ECO:0000313" key="9">
    <source>
        <dbReference type="Proteomes" id="UP001428341"/>
    </source>
</evidence>